<dbReference type="RefSeq" id="WP_116959803.1">
    <property type="nucleotide sequence ID" value="NZ_QVLS01000008.1"/>
</dbReference>
<feature type="domain" description="ChsH2 rubredoxin-like zinc ribbon" evidence="2">
    <location>
        <begin position="29"/>
        <end position="65"/>
    </location>
</feature>
<dbReference type="Pfam" id="PF12172">
    <property type="entry name" value="zf-ChsH2"/>
    <property type="match status" value="1"/>
</dbReference>
<dbReference type="InterPro" id="IPR002878">
    <property type="entry name" value="ChsH2_C"/>
</dbReference>
<dbReference type="InterPro" id="IPR012340">
    <property type="entry name" value="NA-bd_OB-fold"/>
</dbReference>
<dbReference type="SUPFAM" id="SSF50249">
    <property type="entry name" value="Nucleic acid-binding proteins"/>
    <property type="match status" value="1"/>
</dbReference>
<reference evidence="3 4" key="1">
    <citation type="submission" date="2018-08" db="EMBL/GenBank/DDBJ databases">
        <title>Hydrogenophaga sp. LA-38 isolated from sludge.</title>
        <authorList>
            <person name="Im W.-T."/>
        </authorList>
    </citation>
    <scope>NUCLEOTIDE SEQUENCE [LARGE SCALE GENOMIC DNA]</scope>
    <source>
        <strain evidence="3 4">LA-38</strain>
    </source>
</reference>
<evidence type="ECO:0000259" key="2">
    <source>
        <dbReference type="Pfam" id="PF12172"/>
    </source>
</evidence>
<dbReference type="Pfam" id="PF01796">
    <property type="entry name" value="OB_ChsH2_C"/>
    <property type="match status" value="1"/>
</dbReference>
<dbReference type="InterPro" id="IPR022002">
    <property type="entry name" value="ChsH2_Znr"/>
</dbReference>
<feature type="domain" description="ChsH2 C-terminal OB-fold" evidence="1">
    <location>
        <begin position="66"/>
        <end position="129"/>
    </location>
</feature>
<sequence>MNTNPMPRLPMTGSRPFPPAQSAFTQRFWQALDQGQFLATHCPHCERLAFPPKPFCPHCWQRGVEWRAIAPRGVLYSATTIYAAPKVFGAEAPYQVAIVDLHAGLRIATRLVGDTPTAQALDREVELVVLAYEDGPLFAARLSDSP</sequence>
<keyword evidence="4" id="KW-1185">Reference proteome</keyword>
<dbReference type="AlphaFoldDB" id="A0A372EHM0"/>
<dbReference type="Gene3D" id="6.10.30.10">
    <property type="match status" value="1"/>
</dbReference>
<dbReference type="InterPro" id="IPR052513">
    <property type="entry name" value="Thioester_dehydratase-like"/>
</dbReference>
<gene>
    <name evidence="3" type="ORF">DY262_14505</name>
</gene>
<name>A0A372EHM0_9BURK</name>
<proteinExistence type="predicted"/>
<dbReference type="PANTHER" id="PTHR34075">
    <property type="entry name" value="BLR3430 PROTEIN"/>
    <property type="match status" value="1"/>
</dbReference>
<evidence type="ECO:0000259" key="1">
    <source>
        <dbReference type="Pfam" id="PF01796"/>
    </source>
</evidence>
<comment type="caution">
    <text evidence="3">The sequence shown here is derived from an EMBL/GenBank/DDBJ whole genome shotgun (WGS) entry which is preliminary data.</text>
</comment>
<accession>A0A372EHM0</accession>
<organism evidence="3 4">
    <name type="scientific">Hydrogenophaga borbori</name>
    <dbReference type="NCBI Taxonomy" id="2294117"/>
    <lineage>
        <taxon>Bacteria</taxon>
        <taxon>Pseudomonadati</taxon>
        <taxon>Pseudomonadota</taxon>
        <taxon>Betaproteobacteria</taxon>
        <taxon>Burkholderiales</taxon>
        <taxon>Comamonadaceae</taxon>
        <taxon>Hydrogenophaga</taxon>
    </lineage>
</organism>
<dbReference type="Proteomes" id="UP000261931">
    <property type="component" value="Unassembled WGS sequence"/>
</dbReference>
<evidence type="ECO:0000313" key="3">
    <source>
        <dbReference type="EMBL" id="RFP77952.1"/>
    </source>
</evidence>
<evidence type="ECO:0000313" key="4">
    <source>
        <dbReference type="Proteomes" id="UP000261931"/>
    </source>
</evidence>
<dbReference type="PANTHER" id="PTHR34075:SF5">
    <property type="entry name" value="BLR3430 PROTEIN"/>
    <property type="match status" value="1"/>
</dbReference>
<dbReference type="EMBL" id="QVLS01000008">
    <property type="protein sequence ID" value="RFP77952.1"/>
    <property type="molecule type" value="Genomic_DNA"/>
</dbReference>
<protein>
    <submittedName>
        <fullName evidence="3">Zn-ribbon domain-containing OB-fold protein</fullName>
    </submittedName>
</protein>